<dbReference type="Gene3D" id="4.10.280.10">
    <property type="entry name" value="Helix-loop-helix DNA-binding domain"/>
    <property type="match status" value="1"/>
</dbReference>
<evidence type="ECO:0000256" key="2">
    <source>
        <dbReference type="ARBA" id="ARBA00022491"/>
    </source>
</evidence>
<dbReference type="InterPro" id="IPR036638">
    <property type="entry name" value="HLH_DNA-bd_sf"/>
</dbReference>
<dbReference type="InterPro" id="IPR050370">
    <property type="entry name" value="HES_HEY"/>
</dbReference>
<dbReference type="SUPFAM" id="SSF47459">
    <property type="entry name" value="HLH, helix-loop-helix DNA-binding domain"/>
    <property type="match status" value="1"/>
</dbReference>
<evidence type="ECO:0000256" key="3">
    <source>
        <dbReference type="ARBA" id="ARBA00023015"/>
    </source>
</evidence>
<dbReference type="InterPro" id="IPR011598">
    <property type="entry name" value="bHLH_dom"/>
</dbReference>
<dbReference type="GO" id="GO:0005634">
    <property type="term" value="C:nucleus"/>
    <property type="evidence" value="ECO:0007669"/>
    <property type="project" value="UniProtKB-SubCell"/>
</dbReference>
<evidence type="ECO:0000256" key="4">
    <source>
        <dbReference type="ARBA" id="ARBA00023163"/>
    </source>
</evidence>
<feature type="compositionally biased region" description="Basic and acidic residues" evidence="6">
    <location>
        <begin position="65"/>
        <end position="94"/>
    </location>
</feature>
<evidence type="ECO:0000256" key="6">
    <source>
        <dbReference type="SAM" id="MobiDB-lite"/>
    </source>
</evidence>
<evidence type="ECO:0000313" key="8">
    <source>
        <dbReference type="Ensembl" id="ENSSRHP00000006641.1"/>
    </source>
</evidence>
<accession>A0A673G3I7</accession>
<keyword evidence="3" id="KW-0805">Transcription regulation</keyword>
<sequence>MEIWEKPMVEKMCRDRINSSIEQLKCLLAPEFLKQPPDSKLEEADILEMTLCTSYEALPEAAAEQEGKCPARPEDLQQRHECQQERHLEALVEP</sequence>
<proteinExistence type="predicted"/>
<organism evidence="8 9">
    <name type="scientific">Sinocyclocheilus rhinocerous</name>
    <dbReference type="NCBI Taxonomy" id="307959"/>
    <lineage>
        <taxon>Eukaryota</taxon>
        <taxon>Metazoa</taxon>
        <taxon>Chordata</taxon>
        <taxon>Craniata</taxon>
        <taxon>Vertebrata</taxon>
        <taxon>Euteleostomi</taxon>
        <taxon>Actinopterygii</taxon>
        <taxon>Neopterygii</taxon>
        <taxon>Teleostei</taxon>
        <taxon>Ostariophysi</taxon>
        <taxon>Cypriniformes</taxon>
        <taxon>Cyprinidae</taxon>
        <taxon>Cyprininae</taxon>
        <taxon>Sinocyclocheilus</taxon>
    </lineage>
</organism>
<keyword evidence="5" id="KW-0539">Nucleus</keyword>
<keyword evidence="2" id="KW-0678">Repressor</keyword>
<dbReference type="Pfam" id="PF00010">
    <property type="entry name" value="HLH"/>
    <property type="match status" value="1"/>
</dbReference>
<feature type="region of interest" description="Disordered" evidence="6">
    <location>
        <begin position="63"/>
        <end position="94"/>
    </location>
</feature>
<reference evidence="8" key="1">
    <citation type="submission" date="2025-08" db="UniProtKB">
        <authorList>
            <consortium name="Ensembl"/>
        </authorList>
    </citation>
    <scope>IDENTIFICATION</scope>
</reference>
<dbReference type="GO" id="GO:0046983">
    <property type="term" value="F:protein dimerization activity"/>
    <property type="evidence" value="ECO:0007669"/>
    <property type="project" value="InterPro"/>
</dbReference>
<evidence type="ECO:0000313" key="9">
    <source>
        <dbReference type="Proteomes" id="UP000472270"/>
    </source>
</evidence>
<feature type="domain" description="BHLH" evidence="7">
    <location>
        <begin position="6"/>
        <end position="50"/>
    </location>
</feature>
<comment type="subcellular location">
    <subcellularLocation>
        <location evidence="1">Nucleus</location>
    </subcellularLocation>
</comment>
<dbReference type="Proteomes" id="UP000472270">
    <property type="component" value="Unassembled WGS sequence"/>
</dbReference>
<reference evidence="8" key="2">
    <citation type="submission" date="2025-09" db="UniProtKB">
        <authorList>
            <consortium name="Ensembl"/>
        </authorList>
    </citation>
    <scope>IDENTIFICATION</scope>
</reference>
<protein>
    <recommendedName>
        <fullName evidence="7">BHLH domain-containing protein</fullName>
    </recommendedName>
</protein>
<keyword evidence="4" id="KW-0804">Transcription</keyword>
<name>A0A673G3I7_9TELE</name>
<dbReference type="PANTHER" id="PTHR10985">
    <property type="entry name" value="BASIC HELIX-LOOP-HELIX TRANSCRIPTION FACTOR, HES-RELATED"/>
    <property type="match status" value="1"/>
</dbReference>
<evidence type="ECO:0000256" key="5">
    <source>
        <dbReference type="ARBA" id="ARBA00023242"/>
    </source>
</evidence>
<evidence type="ECO:0000259" key="7">
    <source>
        <dbReference type="Pfam" id="PF00010"/>
    </source>
</evidence>
<evidence type="ECO:0000256" key="1">
    <source>
        <dbReference type="ARBA" id="ARBA00004123"/>
    </source>
</evidence>
<dbReference type="AlphaFoldDB" id="A0A673G3I7"/>
<keyword evidence="9" id="KW-1185">Reference proteome</keyword>
<dbReference type="Ensembl" id="ENSSRHT00000006868.1">
    <property type="protein sequence ID" value="ENSSRHP00000006641.1"/>
    <property type="gene ID" value="ENSSRHG00000004023.1"/>
</dbReference>